<keyword evidence="1" id="KW-0472">Membrane</keyword>
<dbReference type="PANTHER" id="PTHR47469">
    <property type="entry name" value="MONOOXYGENASE-LIKE"/>
    <property type="match status" value="1"/>
</dbReference>
<dbReference type="Gene3D" id="3.30.9.60">
    <property type="match status" value="1"/>
</dbReference>
<dbReference type="SUPFAM" id="SSF54373">
    <property type="entry name" value="FAD-linked reductases, C-terminal domain"/>
    <property type="match status" value="1"/>
</dbReference>
<name>A0A4Z1FU70_9HELO</name>
<evidence type="ECO:0000259" key="2">
    <source>
        <dbReference type="Pfam" id="PF22607"/>
    </source>
</evidence>
<dbReference type="Pfam" id="PF22607">
    <property type="entry name" value="FAD_binding-like"/>
    <property type="match status" value="1"/>
</dbReference>
<dbReference type="Proteomes" id="UP000297910">
    <property type="component" value="Unassembled WGS sequence"/>
</dbReference>
<organism evidence="3 4">
    <name type="scientific">Botrytis paeoniae</name>
    <dbReference type="NCBI Taxonomy" id="278948"/>
    <lineage>
        <taxon>Eukaryota</taxon>
        <taxon>Fungi</taxon>
        <taxon>Dikarya</taxon>
        <taxon>Ascomycota</taxon>
        <taxon>Pezizomycotina</taxon>
        <taxon>Leotiomycetes</taxon>
        <taxon>Helotiales</taxon>
        <taxon>Sclerotiniaceae</taxon>
        <taxon>Botrytis</taxon>
    </lineage>
</organism>
<keyword evidence="1" id="KW-0812">Transmembrane</keyword>
<feature type="domain" description="2,6-dihydroxypyridine 3-monooxygenase substrate binding" evidence="2">
    <location>
        <begin position="194"/>
        <end position="323"/>
    </location>
</feature>
<dbReference type="InterPro" id="IPR054707">
    <property type="entry name" value="DhpH_subs-bd"/>
</dbReference>
<keyword evidence="1" id="KW-1133">Transmembrane helix</keyword>
<dbReference type="AlphaFoldDB" id="A0A4Z1FU70"/>
<protein>
    <recommendedName>
        <fullName evidence="2">2,6-dihydroxypyridine 3-monooxygenase substrate binding domain-containing protein</fullName>
    </recommendedName>
</protein>
<sequence>MAENPLSVLILSSKQVGGSLTALFHGIVLRRLGHNVQILERNPLSQQMSLGAGIAAMEHAQAFIKKYDETKTSYSVTSPNVQYLDQNVKVKSTWNISIAMTSWKILYNVMRANFDSMKSEICAQPPKLVGRGSAIYEHGKEVTEVEYKDGLVTVKYRDTGTETYGTVHADLVLIADGSSSKVRQALQPNLKISYAGYVAWRGTALESEISEKTRTTFAYKTTFFAYKGGYIVLYTIPGEDGNTSPGHRQLNWVWYNQHPQSSQEYIDVMTDIDGHRHRSTLPIGKVDPQKWDKQKAFALEILPEPFAEMVQKTSKPFISAVNDREIAKPSMFDRKLLFVGDSLATFRPHVASSTNQAALDAQLLERLMRGEISAEEWEAKVLAFANFTKVRSELWGAYYVFGVATPIFVSTFFRYWKTVVVQAFWTRLYG</sequence>
<comment type="caution">
    <text evidence="3">The sequence shown here is derived from an EMBL/GenBank/DDBJ whole genome shotgun (WGS) entry which is preliminary data.</text>
</comment>
<dbReference type="InterPro" id="IPR036188">
    <property type="entry name" value="FAD/NAD-bd_sf"/>
</dbReference>
<evidence type="ECO:0000313" key="3">
    <source>
        <dbReference type="EMBL" id="TGO26850.1"/>
    </source>
</evidence>
<evidence type="ECO:0000256" key="1">
    <source>
        <dbReference type="SAM" id="Phobius"/>
    </source>
</evidence>
<accession>A0A4Z1FU70</accession>
<gene>
    <name evidence="3" type="ORF">BPAE_0052g00410</name>
</gene>
<dbReference type="SUPFAM" id="SSF51905">
    <property type="entry name" value="FAD/NAD(P)-binding domain"/>
    <property type="match status" value="1"/>
</dbReference>
<proteinExistence type="predicted"/>
<dbReference type="InterPro" id="IPR053212">
    <property type="entry name" value="DHP_3-monooxygenase"/>
</dbReference>
<evidence type="ECO:0000313" key="4">
    <source>
        <dbReference type="Proteomes" id="UP000297910"/>
    </source>
</evidence>
<dbReference type="EMBL" id="PQXI01000052">
    <property type="protein sequence ID" value="TGO26850.1"/>
    <property type="molecule type" value="Genomic_DNA"/>
</dbReference>
<feature type="transmembrane region" description="Helical" evidence="1">
    <location>
        <begin position="395"/>
        <end position="416"/>
    </location>
</feature>
<dbReference type="PANTHER" id="PTHR47469:SF2">
    <property type="entry name" value="OS06G0597600 PROTEIN"/>
    <property type="match status" value="1"/>
</dbReference>
<keyword evidence="4" id="KW-1185">Reference proteome</keyword>
<reference evidence="3 4" key="1">
    <citation type="submission" date="2017-12" db="EMBL/GenBank/DDBJ databases">
        <title>Comparative genomics of Botrytis spp.</title>
        <authorList>
            <person name="Valero-Jimenez C.A."/>
            <person name="Tapia P."/>
            <person name="Veloso J."/>
            <person name="Silva-Moreno E."/>
            <person name="Staats M."/>
            <person name="Valdes J.H."/>
            <person name="Van Kan J.A.L."/>
        </authorList>
    </citation>
    <scope>NUCLEOTIDE SEQUENCE [LARGE SCALE GENOMIC DNA]</scope>
    <source>
        <strain evidence="3 4">Bp0003</strain>
    </source>
</reference>